<gene>
    <name evidence="1" type="ORF">I303_00449</name>
</gene>
<organism evidence="1">
    <name type="scientific">Kwoniella dejecticola CBS 10117</name>
    <dbReference type="NCBI Taxonomy" id="1296121"/>
    <lineage>
        <taxon>Eukaryota</taxon>
        <taxon>Fungi</taxon>
        <taxon>Dikarya</taxon>
        <taxon>Basidiomycota</taxon>
        <taxon>Agaricomycotina</taxon>
        <taxon>Tremellomycetes</taxon>
        <taxon>Tremellales</taxon>
        <taxon>Cryptococcaceae</taxon>
        <taxon>Kwoniella</taxon>
    </lineage>
</organism>
<name>A0A1A6AEX9_9TREE</name>
<evidence type="ECO:0000313" key="1">
    <source>
        <dbReference type="EMBL" id="OBR88632.1"/>
    </source>
</evidence>
<dbReference type="EMBL" id="KI894027">
    <property type="protein sequence ID" value="OBR88632.1"/>
    <property type="molecule type" value="Genomic_DNA"/>
</dbReference>
<proteinExistence type="predicted"/>
<dbReference type="VEuPathDB" id="FungiDB:I303_00449"/>
<sequence>MSTLLLRDSKSRFDHTCVVESPKKLLWVSSSALIDIGDCQASQQEFSVQSIIRLCVVRLLVQSVLHLLRDTARHKDLIGVVERTKSESRPPWDIGESARYSLKIFAVLAITPSKGCAGNTVPPLDKGRLEREIVIGPGHRTVAVNLSSQDVTPYFGVIRRSGEACDSSQASPIVGDRVE</sequence>
<reference evidence="1" key="1">
    <citation type="submission" date="2013-07" db="EMBL/GenBank/DDBJ databases">
        <title>The Genome Sequence of Cryptococcus dejecticola CBS10117.</title>
        <authorList>
            <consortium name="The Broad Institute Genome Sequencing Platform"/>
            <person name="Cuomo C."/>
            <person name="Litvintseva A."/>
            <person name="Chen Y."/>
            <person name="Heitman J."/>
            <person name="Sun S."/>
            <person name="Springer D."/>
            <person name="Dromer F."/>
            <person name="Young S.K."/>
            <person name="Zeng Q."/>
            <person name="Gargeya S."/>
            <person name="Fitzgerald M."/>
            <person name="Abouelleil A."/>
            <person name="Alvarado L."/>
            <person name="Berlin A.M."/>
            <person name="Chapman S.B."/>
            <person name="Dewar J."/>
            <person name="Goldberg J."/>
            <person name="Griggs A."/>
            <person name="Gujja S."/>
            <person name="Hansen M."/>
            <person name="Howarth C."/>
            <person name="Imamovic A."/>
            <person name="Larimer J."/>
            <person name="McCowan C."/>
            <person name="Murphy C."/>
            <person name="Pearson M."/>
            <person name="Priest M."/>
            <person name="Roberts A."/>
            <person name="Saif S."/>
            <person name="Shea T."/>
            <person name="Sykes S."/>
            <person name="Wortman J."/>
            <person name="Nusbaum C."/>
            <person name="Birren B."/>
        </authorList>
    </citation>
    <scope>NUCLEOTIDE SEQUENCE [LARGE SCALE GENOMIC DNA]</scope>
    <source>
        <strain evidence="1">CBS 10117</strain>
    </source>
</reference>
<dbReference type="AlphaFoldDB" id="A0A1A6AEX9"/>
<protein>
    <submittedName>
        <fullName evidence="1">Uncharacterized protein</fullName>
    </submittedName>
</protein>
<accession>A0A1A6AEX9</accession>